<evidence type="ECO:0000313" key="3">
    <source>
        <dbReference type="EnsemblPlants" id="Pp3c2_4020V3.1"/>
    </source>
</evidence>
<sequence length="117" mass="13618">MNCIKLTNNLIIYVNTKHIELQYHYICNRIQDGSVEVDFILIHKTGYIDPECQFLSTRRVIDTTNTWTWKCCYDAGTSVKYSMRYGVDLRGGSENGRRQSSSMAISHTRSNDRQVWS</sequence>
<reference evidence="2 4" key="2">
    <citation type="journal article" date="2018" name="Plant J.">
        <title>The Physcomitrella patens chromosome-scale assembly reveals moss genome structure and evolution.</title>
        <authorList>
            <person name="Lang D."/>
            <person name="Ullrich K.K."/>
            <person name="Murat F."/>
            <person name="Fuchs J."/>
            <person name="Jenkins J."/>
            <person name="Haas F.B."/>
            <person name="Piednoel M."/>
            <person name="Gundlach H."/>
            <person name="Van Bel M."/>
            <person name="Meyberg R."/>
            <person name="Vives C."/>
            <person name="Morata J."/>
            <person name="Symeonidi A."/>
            <person name="Hiss M."/>
            <person name="Muchero W."/>
            <person name="Kamisugi Y."/>
            <person name="Saleh O."/>
            <person name="Blanc G."/>
            <person name="Decker E.L."/>
            <person name="van Gessel N."/>
            <person name="Grimwood J."/>
            <person name="Hayes R.D."/>
            <person name="Graham S.W."/>
            <person name="Gunter L.E."/>
            <person name="McDaniel S.F."/>
            <person name="Hoernstein S.N.W."/>
            <person name="Larsson A."/>
            <person name="Li F.W."/>
            <person name="Perroud P.F."/>
            <person name="Phillips J."/>
            <person name="Ranjan P."/>
            <person name="Rokshar D.S."/>
            <person name="Rothfels C.J."/>
            <person name="Schneider L."/>
            <person name="Shu S."/>
            <person name="Stevenson D.W."/>
            <person name="Thummler F."/>
            <person name="Tillich M."/>
            <person name="Villarreal Aguilar J.C."/>
            <person name="Widiez T."/>
            <person name="Wong G.K."/>
            <person name="Wymore A."/>
            <person name="Zhang Y."/>
            <person name="Zimmer A.D."/>
            <person name="Quatrano R.S."/>
            <person name="Mayer K.F.X."/>
            <person name="Goodstein D."/>
            <person name="Casacuberta J.M."/>
            <person name="Vandepoele K."/>
            <person name="Reski R."/>
            <person name="Cuming A.C."/>
            <person name="Tuskan G.A."/>
            <person name="Maumus F."/>
            <person name="Salse J."/>
            <person name="Schmutz J."/>
            <person name="Rensing S.A."/>
        </authorList>
    </citation>
    <scope>NUCLEOTIDE SEQUENCE [LARGE SCALE GENOMIC DNA]</scope>
    <source>
        <strain evidence="3 4">cv. Gransden 2004</strain>
    </source>
</reference>
<dbReference type="InParanoid" id="A0A2K1L032"/>
<dbReference type="EMBL" id="ABEU02000002">
    <property type="protein sequence ID" value="PNR59389.1"/>
    <property type="molecule type" value="Genomic_DNA"/>
</dbReference>
<gene>
    <name evidence="2" type="ORF">PHYPA_002180</name>
</gene>
<reference evidence="2 4" key="1">
    <citation type="journal article" date="2008" name="Science">
        <title>The Physcomitrella genome reveals evolutionary insights into the conquest of land by plants.</title>
        <authorList>
            <person name="Rensing S."/>
            <person name="Lang D."/>
            <person name="Zimmer A."/>
            <person name="Terry A."/>
            <person name="Salamov A."/>
            <person name="Shapiro H."/>
            <person name="Nishiyama T."/>
            <person name="Perroud P.-F."/>
            <person name="Lindquist E."/>
            <person name="Kamisugi Y."/>
            <person name="Tanahashi T."/>
            <person name="Sakakibara K."/>
            <person name="Fujita T."/>
            <person name="Oishi K."/>
            <person name="Shin-I T."/>
            <person name="Kuroki Y."/>
            <person name="Toyoda A."/>
            <person name="Suzuki Y."/>
            <person name="Hashimoto A."/>
            <person name="Yamaguchi K."/>
            <person name="Sugano A."/>
            <person name="Kohara Y."/>
            <person name="Fujiyama A."/>
            <person name="Anterola A."/>
            <person name="Aoki S."/>
            <person name="Ashton N."/>
            <person name="Barbazuk W.B."/>
            <person name="Barker E."/>
            <person name="Bennetzen J."/>
            <person name="Bezanilla M."/>
            <person name="Blankenship R."/>
            <person name="Cho S.H."/>
            <person name="Dutcher S."/>
            <person name="Estelle M."/>
            <person name="Fawcett J.A."/>
            <person name="Gundlach H."/>
            <person name="Hanada K."/>
            <person name="Heyl A."/>
            <person name="Hicks K.A."/>
            <person name="Hugh J."/>
            <person name="Lohr M."/>
            <person name="Mayer K."/>
            <person name="Melkozernov A."/>
            <person name="Murata T."/>
            <person name="Nelson D."/>
            <person name="Pils B."/>
            <person name="Prigge M."/>
            <person name="Reiss B."/>
            <person name="Renner T."/>
            <person name="Rombauts S."/>
            <person name="Rushton P."/>
            <person name="Sanderfoot A."/>
            <person name="Schween G."/>
            <person name="Shiu S.-H."/>
            <person name="Stueber K."/>
            <person name="Theodoulou F.L."/>
            <person name="Tu H."/>
            <person name="Van de Peer Y."/>
            <person name="Verrier P.J."/>
            <person name="Waters E."/>
            <person name="Wood A."/>
            <person name="Yang L."/>
            <person name="Cove D."/>
            <person name="Cuming A."/>
            <person name="Hasebe M."/>
            <person name="Lucas S."/>
            <person name="Mishler D.B."/>
            <person name="Reski R."/>
            <person name="Grigoriev I."/>
            <person name="Quatrano R.S."/>
            <person name="Boore J.L."/>
        </authorList>
    </citation>
    <scope>NUCLEOTIDE SEQUENCE [LARGE SCALE GENOMIC DNA]</scope>
    <source>
        <strain evidence="3 4">cv. Gransden 2004</strain>
    </source>
</reference>
<keyword evidence="4" id="KW-1185">Reference proteome</keyword>
<feature type="region of interest" description="Disordered" evidence="1">
    <location>
        <begin position="90"/>
        <end position="117"/>
    </location>
</feature>
<dbReference type="Gramene" id="Pp3c2_4020V3.1">
    <property type="protein sequence ID" value="Pp3c2_4020V3.1"/>
    <property type="gene ID" value="Pp3c2_4020"/>
</dbReference>
<evidence type="ECO:0000313" key="4">
    <source>
        <dbReference type="Proteomes" id="UP000006727"/>
    </source>
</evidence>
<organism evidence="2">
    <name type="scientific">Physcomitrium patens</name>
    <name type="common">Spreading-leaved earth moss</name>
    <name type="synonym">Physcomitrella patens</name>
    <dbReference type="NCBI Taxonomy" id="3218"/>
    <lineage>
        <taxon>Eukaryota</taxon>
        <taxon>Viridiplantae</taxon>
        <taxon>Streptophyta</taxon>
        <taxon>Embryophyta</taxon>
        <taxon>Bryophyta</taxon>
        <taxon>Bryophytina</taxon>
        <taxon>Bryopsida</taxon>
        <taxon>Funariidae</taxon>
        <taxon>Funariales</taxon>
        <taxon>Funariaceae</taxon>
        <taxon>Physcomitrium</taxon>
    </lineage>
</organism>
<proteinExistence type="predicted"/>
<evidence type="ECO:0000313" key="2">
    <source>
        <dbReference type="EMBL" id="PNR59389.1"/>
    </source>
</evidence>
<dbReference type="Proteomes" id="UP000006727">
    <property type="component" value="Chromosome 2"/>
</dbReference>
<feature type="compositionally biased region" description="Polar residues" evidence="1">
    <location>
        <begin position="98"/>
        <end position="117"/>
    </location>
</feature>
<evidence type="ECO:0000256" key="1">
    <source>
        <dbReference type="SAM" id="MobiDB-lite"/>
    </source>
</evidence>
<dbReference type="AlphaFoldDB" id="A0A2K1L032"/>
<protein>
    <submittedName>
        <fullName evidence="2 3">Uncharacterized protein</fullName>
    </submittedName>
</protein>
<reference evidence="3" key="3">
    <citation type="submission" date="2020-12" db="UniProtKB">
        <authorList>
            <consortium name="EnsemblPlants"/>
        </authorList>
    </citation>
    <scope>IDENTIFICATION</scope>
</reference>
<accession>A0A2K1L032</accession>
<dbReference type="EnsemblPlants" id="Pp3c2_4020V3.1">
    <property type="protein sequence ID" value="Pp3c2_4020V3.1"/>
    <property type="gene ID" value="Pp3c2_4020"/>
</dbReference>
<name>A0A2K1L032_PHYPA</name>